<keyword evidence="2 8" id="KW-0813">Transport</keyword>
<evidence type="ECO:0000256" key="6">
    <source>
        <dbReference type="ARBA" id="ARBA00023014"/>
    </source>
</evidence>
<keyword evidence="4 8" id="KW-0249">Electron transport</keyword>
<evidence type="ECO:0000256" key="4">
    <source>
        <dbReference type="ARBA" id="ARBA00022982"/>
    </source>
</evidence>
<dbReference type="InterPro" id="IPR051269">
    <property type="entry name" value="Fe-S_cluster_ET"/>
</dbReference>
<dbReference type="PROSITE" id="PS51379">
    <property type="entry name" value="4FE4S_FER_2"/>
    <property type="match status" value="1"/>
</dbReference>
<keyword evidence="6 8" id="KW-0411">Iron-sulfur</keyword>
<dbReference type="PANTHER" id="PTHR36923">
    <property type="entry name" value="FERREDOXIN"/>
    <property type="match status" value="1"/>
</dbReference>
<dbReference type="Proteomes" id="UP000806528">
    <property type="component" value="Unassembled WGS sequence"/>
</dbReference>
<dbReference type="PRINTS" id="PR00352">
    <property type="entry name" value="3FE4SFRDOXIN"/>
</dbReference>
<proteinExistence type="predicted"/>
<evidence type="ECO:0000256" key="5">
    <source>
        <dbReference type="ARBA" id="ARBA00023004"/>
    </source>
</evidence>
<accession>A0ABR9P477</accession>
<sequence>MKITVDQDACCGAGQCVLIAPDVFDQREEDGIVELLEPEPGADLHADVHEAAQVCPTAAITLHDD</sequence>
<dbReference type="Pfam" id="PF13370">
    <property type="entry name" value="Fer4_13"/>
    <property type="match status" value="1"/>
</dbReference>
<keyword evidence="3 8" id="KW-0479">Metal-binding</keyword>
<evidence type="ECO:0000256" key="7">
    <source>
        <dbReference type="ARBA" id="ARBA00023291"/>
    </source>
</evidence>
<keyword evidence="5 8" id="KW-0408">Iron</keyword>
<evidence type="ECO:0000256" key="2">
    <source>
        <dbReference type="ARBA" id="ARBA00022448"/>
    </source>
</evidence>
<organism evidence="10 11">
    <name type="scientific">Nocardiopsis coralli</name>
    <dbReference type="NCBI Taxonomy" id="2772213"/>
    <lineage>
        <taxon>Bacteria</taxon>
        <taxon>Bacillati</taxon>
        <taxon>Actinomycetota</taxon>
        <taxon>Actinomycetes</taxon>
        <taxon>Streptosporangiales</taxon>
        <taxon>Nocardiopsidaceae</taxon>
        <taxon>Nocardiopsis</taxon>
    </lineage>
</organism>
<dbReference type="InterPro" id="IPR017896">
    <property type="entry name" value="4Fe4S_Fe-S-bd"/>
</dbReference>
<evidence type="ECO:0000313" key="11">
    <source>
        <dbReference type="Proteomes" id="UP000806528"/>
    </source>
</evidence>
<evidence type="ECO:0000259" key="9">
    <source>
        <dbReference type="PROSITE" id="PS51379"/>
    </source>
</evidence>
<gene>
    <name evidence="10" type="ORF">IDM40_07965</name>
</gene>
<keyword evidence="7" id="KW-0003">3Fe-4S</keyword>
<feature type="domain" description="4Fe-4S ferredoxin-type" evidence="9">
    <location>
        <begin position="1"/>
        <end position="29"/>
    </location>
</feature>
<dbReference type="InterPro" id="IPR001080">
    <property type="entry name" value="3Fe4S_ferredoxin"/>
</dbReference>
<dbReference type="PANTHER" id="PTHR36923:SF3">
    <property type="entry name" value="FERREDOXIN"/>
    <property type="match status" value="1"/>
</dbReference>
<name>A0ABR9P477_9ACTN</name>
<keyword evidence="11" id="KW-1185">Reference proteome</keyword>
<comment type="caution">
    <text evidence="10">The sequence shown here is derived from an EMBL/GenBank/DDBJ whole genome shotgun (WGS) entry which is preliminary data.</text>
</comment>
<comment type="function">
    <text evidence="8">Ferredoxins are iron-sulfur proteins that transfer electrons in a wide variety of metabolic reactions.</text>
</comment>
<dbReference type="RefSeq" id="WP_193121294.1">
    <property type="nucleotide sequence ID" value="NZ_JADBGI010000006.1"/>
</dbReference>
<evidence type="ECO:0000256" key="3">
    <source>
        <dbReference type="ARBA" id="ARBA00022723"/>
    </source>
</evidence>
<comment type="cofactor">
    <cofactor evidence="1">
        <name>[3Fe-4S] cluster</name>
        <dbReference type="ChEBI" id="CHEBI:21137"/>
    </cofactor>
</comment>
<dbReference type="Gene3D" id="3.30.70.20">
    <property type="match status" value="1"/>
</dbReference>
<evidence type="ECO:0000256" key="8">
    <source>
        <dbReference type="RuleBase" id="RU368020"/>
    </source>
</evidence>
<dbReference type="SUPFAM" id="SSF54862">
    <property type="entry name" value="4Fe-4S ferredoxins"/>
    <property type="match status" value="1"/>
</dbReference>
<dbReference type="EMBL" id="JADBGI010000006">
    <property type="protein sequence ID" value="MBE2998637.1"/>
    <property type="molecule type" value="Genomic_DNA"/>
</dbReference>
<evidence type="ECO:0000256" key="1">
    <source>
        <dbReference type="ARBA" id="ARBA00001927"/>
    </source>
</evidence>
<reference evidence="10 11" key="1">
    <citation type="submission" date="2020-09" db="EMBL/GenBank/DDBJ databases">
        <title>Diversity and distribution of actinomycetes associated with coral in the coast of Hainan.</title>
        <authorList>
            <person name="Li F."/>
        </authorList>
    </citation>
    <scope>NUCLEOTIDE SEQUENCE [LARGE SCALE GENOMIC DNA]</scope>
    <source>
        <strain evidence="10 11">HNM0947</strain>
    </source>
</reference>
<evidence type="ECO:0000313" key="10">
    <source>
        <dbReference type="EMBL" id="MBE2998637.1"/>
    </source>
</evidence>
<protein>
    <recommendedName>
        <fullName evidence="8">Ferredoxin</fullName>
    </recommendedName>
</protein>